<keyword evidence="1" id="KW-1133">Transmembrane helix</keyword>
<dbReference type="GeneID" id="30156913"/>
<protein>
    <submittedName>
        <fullName evidence="2">Uncharacterized protein</fullName>
    </submittedName>
</protein>
<dbReference type="EMBL" id="AWGJ01000008">
    <property type="protein sequence ID" value="ODN77067.1"/>
    <property type="molecule type" value="Genomic_DNA"/>
</dbReference>
<proteinExistence type="predicted"/>
<evidence type="ECO:0000313" key="3">
    <source>
        <dbReference type="Proteomes" id="UP000094065"/>
    </source>
</evidence>
<name>A0A1E3HL36_9TREE</name>
<evidence type="ECO:0000313" key="2">
    <source>
        <dbReference type="EMBL" id="ODN77067.1"/>
    </source>
</evidence>
<dbReference type="Proteomes" id="UP000094065">
    <property type="component" value="Unassembled WGS sequence"/>
</dbReference>
<organism evidence="2 3">
    <name type="scientific">Cryptococcus amylolentus CBS 6039</name>
    <dbReference type="NCBI Taxonomy" id="1295533"/>
    <lineage>
        <taxon>Eukaryota</taxon>
        <taxon>Fungi</taxon>
        <taxon>Dikarya</taxon>
        <taxon>Basidiomycota</taxon>
        <taxon>Agaricomycotina</taxon>
        <taxon>Tremellomycetes</taxon>
        <taxon>Tremellales</taxon>
        <taxon>Cryptococcaceae</taxon>
        <taxon>Cryptococcus</taxon>
    </lineage>
</organism>
<dbReference type="OrthoDB" id="2573518at2759"/>
<feature type="transmembrane region" description="Helical" evidence="1">
    <location>
        <begin position="234"/>
        <end position="259"/>
    </location>
</feature>
<keyword evidence="3" id="KW-1185">Reference proteome</keyword>
<dbReference type="Pfam" id="PF12586">
    <property type="entry name" value="DUF3760"/>
    <property type="match status" value="1"/>
</dbReference>
<reference evidence="2 3" key="1">
    <citation type="submission" date="2016-06" db="EMBL/GenBank/DDBJ databases">
        <title>Evolution of pathogenesis and genome organization in the Tremellales.</title>
        <authorList>
            <person name="Cuomo C."/>
            <person name="Litvintseva A."/>
            <person name="Heitman J."/>
            <person name="Chen Y."/>
            <person name="Sun S."/>
            <person name="Springer D."/>
            <person name="Dromer F."/>
            <person name="Young S."/>
            <person name="Zeng Q."/>
            <person name="Chapman S."/>
            <person name="Gujja S."/>
            <person name="Saif S."/>
            <person name="Birren B."/>
        </authorList>
    </citation>
    <scope>NUCLEOTIDE SEQUENCE [LARGE SCALE GENOMIC DNA]</scope>
    <source>
        <strain evidence="2 3">CBS 6039</strain>
    </source>
</reference>
<accession>A0A1E3HL36</accession>
<dbReference type="RefSeq" id="XP_018992441.1">
    <property type="nucleotide sequence ID" value="XM_019139950.1"/>
</dbReference>
<evidence type="ECO:0000256" key="1">
    <source>
        <dbReference type="SAM" id="Phobius"/>
    </source>
</evidence>
<dbReference type="InterPro" id="IPR022235">
    <property type="entry name" value="DUF3760"/>
</dbReference>
<gene>
    <name evidence="2" type="ORF">L202_05604</name>
</gene>
<keyword evidence="1" id="KW-0472">Membrane</keyword>
<comment type="caution">
    <text evidence="2">The sequence shown here is derived from an EMBL/GenBank/DDBJ whole genome shotgun (WGS) entry which is preliminary data.</text>
</comment>
<keyword evidence="1" id="KW-0812">Transmembrane</keyword>
<dbReference type="AlphaFoldDB" id="A0A1E3HL36"/>
<sequence>MGSSISEAEEIGLAKLPRSYTLYLYTLHYSRLGKKLTSIAPLAPVYHIIIDHLALVAPTKAVVLSKYVYDFITPSLYRNVIASKTLLRGLESSDPGLQRKLKCLEHVETLRVQDMAGMWHVSMLNHEAAEQQRKNVFPNCRRVELCRDVVNGHYHSKTGENVEDWEFFEIKEMLMEQVKEGCDMVEVRRLRAERQEDDTKSMTFSLAVDSSSDDKTIESEFWLPACGKAVGISIIIGVLAILWAPFILLTIVSCAGYYIPSLSITTATANITSADGSSWAIAKISLGPSGGCMYYGDL</sequence>